<gene>
    <name evidence="17" type="ORF">HMN09_00513400</name>
</gene>
<sequence length="877" mass="97213">MAPDAAKPRRRFVGTKSATPSKPGAQVMSNQIPAEILQDAQLNAAIAQLPSNYSLEIHKTIFQIRKNNATMVALQMPEGLQMFACTIADIIEKFTPALTVIMGDVTYGACCIDDYTAVALGCDMLIHYGHSCLVPMNETSIKTLYIFVEIAIDAEHLIQSIRLNFPDKRDRFFEALLDDEEERSKLPAGTQIAPSSHLRIEGPASTENQLVAASEPTKLALVSTIQFVAALQRLKEDLSSEYDGATPNLWQGKYDATIPRSKPLSPGEILGCTAPRLGDVDALVYLGDGRFHLESIMIANPSVPAFRYDPYSKKLTRERYNHREMYGIRENAVNTARKSLSLFASPDPTMDAPLWGVILGTLGRQGSFKQLQAITRQLSESATQIPFVPILLSELSPAKLALFNPHIATFVQTSCPRLSIDWGYAFSRPLLSPYETAVAVGRPAGWMDGQSEPKELLETAFLREECFEAEDEPLSEDLDPNEIALSSLDHAPMIPPQHYEPPSSSPPSSSPDRLFSSSPPRFSDSSNEDTDVKMEEKDDHPPSPMRLLYHILEEEQGFELPPSSSPSRSSSPIAIDNDEESVPETSTSVKMAVQEEEPPAPIVPELKAMVEIDEELKPEPRLDEESRLEEVLRTALVAHPPNPRRPTARSRQEQRQLLIKPFRPLTIVKKPESNPAPLLKPAPAKKEPNQNSVATIDMKPHRTQRASAQFKSPLPSSSPSLSSSVRQTPTIQTLERRLQVLRRAVKLTEDGDAETLGALVTKWTDAGREIAWEVWGLVKDNETTAVEVGGSGKRKLDDSWGWGGRQQPKKLKMEERNWGWDTGPVSAMNDEKAERVEEEGDDVKPKETMGTMLLRLGIALETLGWNEEEGEFVDVEV</sequence>
<keyword evidence="8" id="KW-0479">Metal-binding</keyword>
<dbReference type="Gene3D" id="3.40.50.11850">
    <property type="entry name" value="Diphthamide synthesis DPH1/DPH2 domain 2"/>
    <property type="match status" value="1"/>
</dbReference>
<dbReference type="Gene3D" id="3.40.50.11840">
    <property type="entry name" value="Diphthamide synthesis DPH1/DPH2 domain 1"/>
    <property type="match status" value="1"/>
</dbReference>
<evidence type="ECO:0000256" key="12">
    <source>
        <dbReference type="ARBA" id="ARBA00032574"/>
    </source>
</evidence>
<dbReference type="InterPro" id="IPR042264">
    <property type="entry name" value="DPH1/DPH2_2"/>
</dbReference>
<comment type="catalytic activity">
    <reaction evidence="14">
        <text>L-histidyl-[translation elongation factor 2] + S-adenosyl-L-methionine = 2-[(3S)-amino-3-carboxypropyl]-L-histidyl-[translation elongation factor 2] + S-methyl-5'-thioadenosine + H(+)</text>
        <dbReference type="Rhea" id="RHEA:36783"/>
        <dbReference type="Rhea" id="RHEA-COMP:9748"/>
        <dbReference type="Rhea" id="RHEA-COMP:9749"/>
        <dbReference type="ChEBI" id="CHEBI:15378"/>
        <dbReference type="ChEBI" id="CHEBI:17509"/>
        <dbReference type="ChEBI" id="CHEBI:29979"/>
        <dbReference type="ChEBI" id="CHEBI:59789"/>
        <dbReference type="ChEBI" id="CHEBI:73995"/>
        <dbReference type="EC" id="2.5.1.108"/>
    </reaction>
</comment>
<feature type="region of interest" description="Disordered" evidence="16">
    <location>
        <begin position="789"/>
        <end position="847"/>
    </location>
</feature>
<evidence type="ECO:0000256" key="4">
    <source>
        <dbReference type="ARBA" id="ARBA00012221"/>
    </source>
</evidence>
<comment type="similarity">
    <text evidence="3">Belongs to the DPH1/DPH2 family. DPH1 subfamily.</text>
</comment>
<feature type="compositionally biased region" description="Basic and acidic residues" evidence="16">
    <location>
        <begin position="530"/>
        <end position="541"/>
    </location>
</feature>
<dbReference type="GO" id="GO:0046872">
    <property type="term" value="F:metal ion binding"/>
    <property type="evidence" value="ECO:0007669"/>
    <property type="project" value="UniProtKB-KW"/>
</dbReference>
<feature type="compositionally biased region" description="Low complexity" evidence="16">
    <location>
        <begin position="510"/>
        <end position="525"/>
    </location>
</feature>
<evidence type="ECO:0000256" key="3">
    <source>
        <dbReference type="ARBA" id="ARBA00010173"/>
    </source>
</evidence>
<evidence type="ECO:0000256" key="9">
    <source>
        <dbReference type="ARBA" id="ARBA00023004"/>
    </source>
</evidence>
<dbReference type="OrthoDB" id="1649088at2759"/>
<dbReference type="GO" id="GO:0017183">
    <property type="term" value="P:protein histidyl modification to diphthamide"/>
    <property type="evidence" value="ECO:0007669"/>
    <property type="project" value="UniProtKB-UniPathway"/>
</dbReference>
<comment type="function">
    <text evidence="15">Catalyzes the first step of diphthamide biosynthesis, a post-translational modification of histidine which occurs in elongation factor 2. DPH1 and DPH2 transfer a 3-amino-3-carboxypropyl (ACP) group from S-adenosyl-L-methionine (SAM) to a histidine residue, the reaction is assisted by a reduction system comprising DPH3 and a NADH-dependent reductase, predominantly CBR1.</text>
</comment>
<feature type="compositionally biased region" description="Low complexity" evidence="16">
    <location>
        <begin position="712"/>
        <end position="724"/>
    </location>
</feature>
<dbReference type="Pfam" id="PF01866">
    <property type="entry name" value="Diphthamide_syn"/>
    <property type="match status" value="2"/>
</dbReference>
<dbReference type="Gene3D" id="6.10.140.1020">
    <property type="match status" value="1"/>
</dbReference>
<evidence type="ECO:0000256" key="7">
    <source>
        <dbReference type="ARBA" id="ARBA00022691"/>
    </source>
</evidence>
<keyword evidence="6" id="KW-0808">Transferase</keyword>
<evidence type="ECO:0000256" key="2">
    <source>
        <dbReference type="ARBA" id="ARBA00005156"/>
    </source>
</evidence>
<dbReference type="FunFam" id="3.40.50.11840:FF:000001">
    <property type="entry name" value="2-(3-amino-3-carboxypropyl)histidine synthase subunit 1"/>
    <property type="match status" value="1"/>
</dbReference>
<dbReference type="NCBIfam" id="TIGR00322">
    <property type="entry name" value="diphth2_R"/>
    <property type="match status" value="2"/>
</dbReference>
<evidence type="ECO:0000256" key="5">
    <source>
        <dbReference type="ARBA" id="ARBA00021915"/>
    </source>
</evidence>
<evidence type="ECO:0000256" key="11">
    <source>
        <dbReference type="ARBA" id="ARBA00031690"/>
    </source>
</evidence>
<comment type="pathway">
    <text evidence="2">Protein modification; peptidyl-diphthamide biosynthesis.</text>
</comment>
<keyword evidence="9" id="KW-0408">Iron</keyword>
<evidence type="ECO:0000256" key="10">
    <source>
        <dbReference type="ARBA" id="ARBA00023014"/>
    </source>
</evidence>
<dbReference type="UniPathway" id="UPA00559"/>
<dbReference type="Gene3D" id="3.40.50.11860">
    <property type="entry name" value="Diphthamide synthesis DPH1/DPH2 domain 3"/>
    <property type="match status" value="1"/>
</dbReference>
<organism evidence="17 18">
    <name type="scientific">Mycena chlorophos</name>
    <name type="common">Agaric fungus</name>
    <name type="synonym">Agaricus chlorophos</name>
    <dbReference type="NCBI Taxonomy" id="658473"/>
    <lineage>
        <taxon>Eukaryota</taxon>
        <taxon>Fungi</taxon>
        <taxon>Dikarya</taxon>
        <taxon>Basidiomycota</taxon>
        <taxon>Agaricomycotina</taxon>
        <taxon>Agaricomycetes</taxon>
        <taxon>Agaricomycetidae</taxon>
        <taxon>Agaricales</taxon>
        <taxon>Marasmiineae</taxon>
        <taxon>Mycenaceae</taxon>
        <taxon>Mycena</taxon>
    </lineage>
</organism>
<dbReference type="GO" id="GO:0051536">
    <property type="term" value="F:iron-sulfur cluster binding"/>
    <property type="evidence" value="ECO:0007669"/>
    <property type="project" value="UniProtKB-KW"/>
</dbReference>
<dbReference type="InterPro" id="IPR042265">
    <property type="entry name" value="DPH1/DPH2_3"/>
</dbReference>
<feature type="region of interest" description="Disordered" evidence="16">
    <location>
        <begin position="491"/>
        <end position="544"/>
    </location>
</feature>
<dbReference type="AlphaFoldDB" id="A0A8H6TBI5"/>
<evidence type="ECO:0000256" key="14">
    <source>
        <dbReference type="ARBA" id="ARBA00048403"/>
    </source>
</evidence>
<dbReference type="InterPro" id="IPR016435">
    <property type="entry name" value="DPH1/DPH2"/>
</dbReference>
<feature type="region of interest" description="Disordered" evidence="16">
    <location>
        <begin position="1"/>
        <end position="25"/>
    </location>
</feature>
<feature type="region of interest" description="Disordered" evidence="16">
    <location>
        <begin position="658"/>
        <end position="730"/>
    </location>
</feature>
<feature type="region of interest" description="Disordered" evidence="16">
    <location>
        <begin position="634"/>
        <end position="653"/>
    </location>
</feature>
<dbReference type="EMBL" id="JACAZE010000006">
    <property type="protein sequence ID" value="KAF7313572.1"/>
    <property type="molecule type" value="Genomic_DNA"/>
</dbReference>
<evidence type="ECO:0000256" key="13">
    <source>
        <dbReference type="ARBA" id="ARBA00032789"/>
    </source>
</evidence>
<dbReference type="Proteomes" id="UP000613580">
    <property type="component" value="Unassembled WGS sequence"/>
</dbReference>
<name>A0A8H6TBI5_MYCCL</name>
<dbReference type="SFLD" id="SFLDS00032">
    <property type="entry name" value="Radical_SAM_3-amino-3-carboxyp"/>
    <property type="match status" value="1"/>
</dbReference>
<reference evidence="17" key="1">
    <citation type="submission" date="2020-05" db="EMBL/GenBank/DDBJ databases">
        <title>Mycena genomes resolve the evolution of fungal bioluminescence.</title>
        <authorList>
            <person name="Tsai I.J."/>
        </authorList>
    </citation>
    <scope>NUCLEOTIDE SEQUENCE</scope>
    <source>
        <strain evidence="17">110903Hualien_Pintung</strain>
    </source>
</reference>
<evidence type="ECO:0000256" key="15">
    <source>
        <dbReference type="ARBA" id="ARBA00060338"/>
    </source>
</evidence>
<proteinExistence type="inferred from homology"/>
<feature type="compositionally biased region" description="Low complexity" evidence="16">
    <location>
        <begin position="561"/>
        <end position="572"/>
    </location>
</feature>
<dbReference type="InterPro" id="IPR042263">
    <property type="entry name" value="DPH1/DPH2_1"/>
</dbReference>
<evidence type="ECO:0000256" key="16">
    <source>
        <dbReference type="SAM" id="MobiDB-lite"/>
    </source>
</evidence>
<keyword evidence="18" id="KW-1185">Reference proteome</keyword>
<feature type="region of interest" description="Disordered" evidence="16">
    <location>
        <begin position="557"/>
        <end position="604"/>
    </location>
</feature>
<keyword evidence="10" id="KW-0411">Iron-sulfur</keyword>
<evidence type="ECO:0000313" key="17">
    <source>
        <dbReference type="EMBL" id="KAF7313572.1"/>
    </source>
</evidence>
<keyword evidence="7" id="KW-0949">S-adenosyl-L-methionine</keyword>
<dbReference type="PANTHER" id="PTHR10762:SF1">
    <property type="entry name" value="2-(3-AMINO-3-CARBOXYPROPYL)HISTIDINE SYNTHASE SUBUNIT 1"/>
    <property type="match status" value="1"/>
</dbReference>
<accession>A0A8H6TBI5</accession>
<evidence type="ECO:0000256" key="1">
    <source>
        <dbReference type="ARBA" id="ARBA00001966"/>
    </source>
</evidence>
<dbReference type="GO" id="GO:0090560">
    <property type="term" value="F:2-(3-amino-3-carboxypropyl)histidine synthase activity"/>
    <property type="evidence" value="ECO:0007669"/>
    <property type="project" value="UniProtKB-EC"/>
</dbReference>
<evidence type="ECO:0000256" key="8">
    <source>
        <dbReference type="ARBA" id="ARBA00022723"/>
    </source>
</evidence>
<feature type="compositionally biased region" description="Pro residues" evidence="16">
    <location>
        <begin position="493"/>
        <end position="509"/>
    </location>
</feature>
<comment type="caution">
    <text evidence="17">The sequence shown here is derived from an EMBL/GenBank/DDBJ whole genome shotgun (WGS) entry which is preliminary data.</text>
</comment>
<protein>
    <recommendedName>
        <fullName evidence="5">2-(3-amino-3-carboxypropyl)histidine synthase subunit 1</fullName>
        <ecNumber evidence="4">2.5.1.108</ecNumber>
    </recommendedName>
    <alternativeName>
        <fullName evidence="12">Diphthamide biosynthesis protein 1</fullName>
    </alternativeName>
    <alternativeName>
        <fullName evidence="13">Diphtheria toxin resistance protein 1</fullName>
    </alternativeName>
    <alternativeName>
        <fullName evidence="11">S-adenosyl-L-methionine:L-histidine 3-amino-3-carboxypropyltransferase 1</fullName>
    </alternativeName>
</protein>
<dbReference type="PANTHER" id="PTHR10762">
    <property type="entry name" value="DIPHTHAMIDE BIOSYNTHESIS PROTEIN"/>
    <property type="match status" value="1"/>
</dbReference>
<comment type="cofactor">
    <cofactor evidence="1">
        <name>[4Fe-4S] cluster</name>
        <dbReference type="ChEBI" id="CHEBI:49883"/>
    </cofactor>
</comment>
<evidence type="ECO:0000313" key="18">
    <source>
        <dbReference type="Proteomes" id="UP000613580"/>
    </source>
</evidence>
<dbReference type="EC" id="2.5.1.108" evidence="4"/>
<evidence type="ECO:0000256" key="6">
    <source>
        <dbReference type="ARBA" id="ARBA00022679"/>
    </source>
</evidence>